<name>A0A849KHE9_9BURK</name>
<dbReference type="EMBL" id="JABFCS010000001">
    <property type="protein sequence ID" value="NNU44866.1"/>
    <property type="molecule type" value="Genomic_DNA"/>
</dbReference>
<organism evidence="1 2">
    <name type="scientific">Ramlibacter montanisoli</name>
    <dbReference type="NCBI Taxonomy" id="2732512"/>
    <lineage>
        <taxon>Bacteria</taxon>
        <taxon>Pseudomonadati</taxon>
        <taxon>Pseudomonadota</taxon>
        <taxon>Betaproteobacteria</taxon>
        <taxon>Burkholderiales</taxon>
        <taxon>Comamonadaceae</taxon>
        <taxon>Ramlibacter</taxon>
    </lineage>
</organism>
<dbReference type="Proteomes" id="UP000552954">
    <property type="component" value="Unassembled WGS sequence"/>
</dbReference>
<reference evidence="1 2" key="2">
    <citation type="submission" date="2020-06" db="EMBL/GenBank/DDBJ databases">
        <title>Ramlibacter rhizophilus sp. nov., isolated from rhizosphere soil of national flower Mugunghwa from South Korea.</title>
        <authorList>
            <person name="Zheng-Fei Y."/>
            <person name="Huan T."/>
        </authorList>
    </citation>
    <scope>NUCLEOTIDE SEQUENCE [LARGE SCALE GENOMIC DNA]</scope>
    <source>
        <strain evidence="1 2">B156</strain>
    </source>
</reference>
<gene>
    <name evidence="1" type="ORF">HK415_19420</name>
</gene>
<dbReference type="Gene3D" id="3.40.50.2000">
    <property type="entry name" value="Glycogen Phosphorylase B"/>
    <property type="match status" value="1"/>
</dbReference>
<accession>A0A849KHE9</accession>
<protein>
    <recommendedName>
        <fullName evidence="3">Glycosyltransferase family 9 protein</fullName>
    </recommendedName>
</protein>
<evidence type="ECO:0000313" key="1">
    <source>
        <dbReference type="EMBL" id="NNU44866.1"/>
    </source>
</evidence>
<sequence>MEALDLVITVDTGVAHLAGALGRPVWILLPHAPDWRWMLDRSDTPWYPTARLYRQPVRGDWASVLARVKSDLAALAAAG</sequence>
<dbReference type="SUPFAM" id="SSF53756">
    <property type="entry name" value="UDP-Glycosyltransferase/glycogen phosphorylase"/>
    <property type="match status" value="1"/>
</dbReference>
<keyword evidence="2" id="KW-1185">Reference proteome</keyword>
<dbReference type="GO" id="GO:0016757">
    <property type="term" value="F:glycosyltransferase activity"/>
    <property type="evidence" value="ECO:0007669"/>
    <property type="project" value="InterPro"/>
</dbReference>
<dbReference type="Pfam" id="PF01075">
    <property type="entry name" value="Glyco_transf_9"/>
    <property type="match status" value="1"/>
</dbReference>
<reference evidence="1 2" key="1">
    <citation type="submission" date="2020-05" db="EMBL/GenBank/DDBJ databases">
        <authorList>
            <person name="Khan S.A."/>
            <person name="Jeon C.O."/>
            <person name="Chun B.H."/>
        </authorList>
    </citation>
    <scope>NUCLEOTIDE SEQUENCE [LARGE SCALE GENOMIC DNA]</scope>
    <source>
        <strain evidence="1 2">B156</strain>
    </source>
</reference>
<dbReference type="AlphaFoldDB" id="A0A849KHE9"/>
<evidence type="ECO:0000313" key="2">
    <source>
        <dbReference type="Proteomes" id="UP000552954"/>
    </source>
</evidence>
<evidence type="ECO:0008006" key="3">
    <source>
        <dbReference type="Google" id="ProtNLM"/>
    </source>
</evidence>
<proteinExistence type="predicted"/>
<dbReference type="InterPro" id="IPR002201">
    <property type="entry name" value="Glyco_trans_9"/>
</dbReference>
<comment type="caution">
    <text evidence="1">The sequence shown here is derived from an EMBL/GenBank/DDBJ whole genome shotgun (WGS) entry which is preliminary data.</text>
</comment>